<keyword evidence="4" id="KW-0408">Iron</keyword>
<dbReference type="Pfam" id="PF04405">
    <property type="entry name" value="ScdA_N"/>
    <property type="match status" value="1"/>
</dbReference>
<evidence type="ECO:0000256" key="3">
    <source>
        <dbReference type="ARBA" id="ARBA00022723"/>
    </source>
</evidence>
<evidence type="ECO:0000256" key="2">
    <source>
        <dbReference type="ARBA" id="ARBA00022490"/>
    </source>
</evidence>
<organism evidence="7 8">
    <name type="scientific">Alitibacter langaaensis DSM 22999</name>
    <dbReference type="NCBI Taxonomy" id="1122935"/>
    <lineage>
        <taxon>Bacteria</taxon>
        <taxon>Pseudomonadati</taxon>
        <taxon>Pseudomonadota</taxon>
        <taxon>Gammaproteobacteria</taxon>
        <taxon>Pasteurellales</taxon>
        <taxon>Pasteurellaceae</taxon>
        <taxon>Alitibacter</taxon>
    </lineage>
</organism>
<evidence type="ECO:0000256" key="5">
    <source>
        <dbReference type="SAM" id="Coils"/>
    </source>
</evidence>
<dbReference type="InterPro" id="IPR019903">
    <property type="entry name" value="RIC_family"/>
</dbReference>
<keyword evidence="5" id="KW-0175">Coiled coil</keyword>
<dbReference type="OrthoDB" id="9797132at2"/>
<evidence type="ECO:0000259" key="6">
    <source>
        <dbReference type="Pfam" id="PF01814"/>
    </source>
</evidence>
<reference evidence="7 8" key="1">
    <citation type="submission" date="2018-05" db="EMBL/GenBank/DDBJ databases">
        <title>Genomic Encyclopedia of Type Strains, Phase IV (KMG-IV): sequencing the most valuable type-strain genomes for metagenomic binning, comparative biology and taxonomic classification.</title>
        <authorList>
            <person name="Goeker M."/>
        </authorList>
    </citation>
    <scope>NUCLEOTIDE SEQUENCE [LARGE SCALE GENOMIC DNA]</scope>
    <source>
        <strain evidence="7 8">DSM 22999</strain>
    </source>
</reference>
<name>A0A2U0SQ89_9PAST</name>
<dbReference type="InterPro" id="IPR012312">
    <property type="entry name" value="Hemerythrin-like"/>
</dbReference>
<evidence type="ECO:0000256" key="4">
    <source>
        <dbReference type="ARBA" id="ARBA00023004"/>
    </source>
</evidence>
<evidence type="ECO:0000313" key="7">
    <source>
        <dbReference type="EMBL" id="PVX33496.1"/>
    </source>
</evidence>
<dbReference type="AlphaFoldDB" id="A0A2U0SQ89"/>
<keyword evidence="2" id="KW-0963">Cytoplasm</keyword>
<evidence type="ECO:0000313" key="8">
    <source>
        <dbReference type="Proteomes" id="UP000245909"/>
    </source>
</evidence>
<keyword evidence="3" id="KW-0479">Metal-binding</keyword>
<feature type="domain" description="Hemerythrin-like" evidence="6">
    <location>
        <begin position="82"/>
        <end position="217"/>
    </location>
</feature>
<accession>A0A2U0SQ89</accession>
<comment type="caution">
    <text evidence="7">The sequence shown here is derived from an EMBL/GenBank/DDBJ whole genome shotgun (WGS) entry which is preliminary data.</text>
</comment>
<dbReference type="NCBIfam" id="NF008221">
    <property type="entry name" value="PRK10992.1"/>
    <property type="match status" value="1"/>
</dbReference>
<dbReference type="GO" id="GO:0046872">
    <property type="term" value="F:metal ion binding"/>
    <property type="evidence" value="ECO:0007669"/>
    <property type="project" value="UniProtKB-KW"/>
</dbReference>
<comment type="subcellular location">
    <subcellularLocation>
        <location evidence="1">Cytoplasm</location>
    </subcellularLocation>
</comment>
<dbReference type="NCBIfam" id="TIGR03652">
    <property type="entry name" value="FeS_repair_RIC"/>
    <property type="match status" value="1"/>
</dbReference>
<dbReference type="EMBL" id="QENU01000008">
    <property type="protein sequence ID" value="PVX33496.1"/>
    <property type="molecule type" value="Genomic_DNA"/>
</dbReference>
<sequence>MSFANQKIGEIAVAVPGATKLFREYDLDFCCGGSVELATAAAKKEVDLAELEARLAQLQQTAEPEEKDWTQASYDDFTAYLVSRFHDGHRAQLPELIQLAETVERVHADRKDCPAGLSVELQAIFDELSQHMMKEEQILFPMIRAGNYAMACMPIRVMEMEHDQMGDQLETLKSITNNVTAPDDACSTWRTLYIGVGAFIEDLIQHTHLENNILFPRVRADA</sequence>
<protein>
    <submittedName>
        <fullName evidence="7">Regulator of cell morphogenesis and NO signaling</fullName>
    </submittedName>
</protein>
<dbReference type="Gene3D" id="1.20.120.520">
    <property type="entry name" value="nmb1532 protein domain like"/>
    <property type="match status" value="1"/>
</dbReference>
<dbReference type="RefSeq" id="WP_116632018.1">
    <property type="nucleotide sequence ID" value="NZ_QENU01000008.1"/>
</dbReference>
<dbReference type="Proteomes" id="UP000245909">
    <property type="component" value="Unassembled WGS sequence"/>
</dbReference>
<dbReference type="PANTHER" id="PTHR36438">
    <property type="entry name" value="IRON-SULFUR CLUSTER REPAIR PROTEIN YTFE"/>
    <property type="match status" value="1"/>
</dbReference>
<dbReference type="PANTHER" id="PTHR36438:SF1">
    <property type="entry name" value="IRON-SULFUR CLUSTER REPAIR PROTEIN YTFE"/>
    <property type="match status" value="1"/>
</dbReference>
<dbReference type="GO" id="GO:0005737">
    <property type="term" value="C:cytoplasm"/>
    <property type="evidence" value="ECO:0007669"/>
    <property type="project" value="UniProtKB-SubCell"/>
</dbReference>
<dbReference type="Pfam" id="PF01814">
    <property type="entry name" value="Hemerythrin"/>
    <property type="match status" value="1"/>
</dbReference>
<evidence type="ECO:0000256" key="1">
    <source>
        <dbReference type="ARBA" id="ARBA00004496"/>
    </source>
</evidence>
<proteinExistence type="predicted"/>
<gene>
    <name evidence="7" type="ORF">C8D76_10881</name>
</gene>
<keyword evidence="8" id="KW-1185">Reference proteome</keyword>
<feature type="coiled-coil region" evidence="5">
    <location>
        <begin position="41"/>
        <end position="68"/>
    </location>
</feature>